<dbReference type="EMBL" id="OX459943">
    <property type="protein sequence ID" value="CAI9178331.1"/>
    <property type="molecule type" value="Genomic_DNA"/>
</dbReference>
<protein>
    <submittedName>
        <fullName evidence="2">Uncharacterized protein</fullName>
    </submittedName>
</protein>
<proteinExistence type="predicted"/>
<sequence length="248" mass="25603">MAAAAEWRPGGPASADLGGADSSPWTHYRVGTVPTRLEGSTSQTPQEPGPPGPRAGRPAARSTLDLHSRRPKGLRRVEGRATPLTPSPEKPESLGPEHASAKLHINVPCSGLQQKAAREGSEGTLLPCFEDHSWASAGPELGEGAVSVTLDEASRCQAANRAPAFLGAKLGPGSTPEGDRGEAAGPYRGEPAALEPPEGTSGMELPGLPEGPQQAGVCRDHPRRAHTSAPLSPGTGRPPQHPHQHSPV</sequence>
<feature type="region of interest" description="Disordered" evidence="1">
    <location>
        <begin position="164"/>
        <end position="248"/>
    </location>
</feature>
<evidence type="ECO:0000313" key="2">
    <source>
        <dbReference type="EMBL" id="CAI9178331.1"/>
    </source>
</evidence>
<evidence type="ECO:0000256" key="1">
    <source>
        <dbReference type="SAM" id="MobiDB-lite"/>
    </source>
</evidence>
<gene>
    <name evidence="2" type="ORF">MRATA1EN1_LOCUS27293</name>
</gene>
<feature type="region of interest" description="Disordered" evidence="1">
    <location>
        <begin position="1"/>
        <end position="101"/>
    </location>
</feature>
<name>A0ABN8ZZY5_RANTA</name>
<organism evidence="2 3">
    <name type="scientific">Rangifer tarandus platyrhynchus</name>
    <name type="common">Svalbard reindeer</name>
    <dbReference type="NCBI Taxonomy" id="3082113"/>
    <lineage>
        <taxon>Eukaryota</taxon>
        <taxon>Metazoa</taxon>
        <taxon>Chordata</taxon>
        <taxon>Craniata</taxon>
        <taxon>Vertebrata</taxon>
        <taxon>Euteleostomi</taxon>
        <taxon>Mammalia</taxon>
        <taxon>Eutheria</taxon>
        <taxon>Laurasiatheria</taxon>
        <taxon>Artiodactyla</taxon>
        <taxon>Ruminantia</taxon>
        <taxon>Pecora</taxon>
        <taxon>Cervidae</taxon>
        <taxon>Odocoileinae</taxon>
        <taxon>Rangifer</taxon>
    </lineage>
</organism>
<reference evidence="2" key="1">
    <citation type="submission" date="2023-04" db="EMBL/GenBank/DDBJ databases">
        <authorList>
            <consortium name="ELIXIR-Norway"/>
        </authorList>
    </citation>
    <scope>NUCLEOTIDE SEQUENCE [LARGE SCALE GENOMIC DNA]</scope>
</reference>
<dbReference type="Proteomes" id="UP001176941">
    <property type="component" value="Chromosome 7"/>
</dbReference>
<evidence type="ECO:0000313" key="3">
    <source>
        <dbReference type="Proteomes" id="UP001176941"/>
    </source>
</evidence>
<keyword evidence="3" id="KW-1185">Reference proteome</keyword>
<accession>A0ABN8ZZY5</accession>